<protein>
    <recommendedName>
        <fullName evidence="4">Carrier domain-containing protein</fullName>
    </recommendedName>
</protein>
<name>A0ABX3YAU9_9ACTN</name>
<dbReference type="Pfam" id="PF00501">
    <property type="entry name" value="AMP-binding"/>
    <property type="match status" value="1"/>
</dbReference>
<keyword evidence="2" id="KW-0597">Phosphoprotein</keyword>
<proteinExistence type="predicted"/>
<reference evidence="5 6" key="1">
    <citation type="submission" date="2016-12" db="EMBL/GenBank/DDBJ databases">
        <title>Genome Mining:The Detection of Biosynthetic Gene Clusters to Aid in the Expression of Curamycin A produced by Streptomyces sp. strain CZA14.</title>
        <authorList>
            <person name="Durrell K.A."/>
            <person name="Kirby B.M."/>
            <person name="Khan W."/>
            <person name="Mthethwa T."/>
            <person name="Le Roes-Hill M."/>
        </authorList>
    </citation>
    <scope>NUCLEOTIDE SEQUENCE [LARGE SCALE GENOMIC DNA]</scope>
    <source>
        <strain evidence="5 6">CZA14</strain>
    </source>
</reference>
<evidence type="ECO:0000256" key="2">
    <source>
        <dbReference type="ARBA" id="ARBA00022553"/>
    </source>
</evidence>
<gene>
    <name evidence="5" type="ORF">OQI_29945</name>
</gene>
<sequence length="595" mass="64248">MRAGEESVLDGMDHAVREMPDNEALRTARSAMTYRELGERTDEFAQRLRQLTRPGECVALLGTRSAAAIVAMIGAMKARRPFVFIDERDSDASNAAKTGLLGVRLLARGADDDGHVELTALPPHWRTADGDARLTEKPPHRATSDGPSASHQGTDEAPPTPRRLPFADGEIGYAIHTSGSTGTPKCVLVRAAPLAPVVRDHVTRLSVGPGSRTLQFARLTFDGCLTEILWTLTAGACLVVVDEERLAPGPVLQDTLERFGITHLKTTPFALTVTEPTDGMRLEHVVNGGGPCRPAAVRTWSKAASFHNAYGLTETTVCNLLTDALDPDDCRDAVPLGEPVGDCAYVLRDVGTGATGAGVRRGELVVTGASVAAGYLTEHGVDPLQDPDGSSGYATGDVVELRDGRLYYVERLDRQVKVRGYRLDPGEIETAVCRHPDVREAVVVAEPQADGDPADPDTLVCYYQGTADPRALRRHLDGVLDPYKIPSVLERVDVFPSTPNGKIDRDALRTRRQARTPADAPGRPDERVLHLVRTLTGVRDARLDDNFFELGGDSASAVALVSGLKKLGWTDVGVRDVLRAENLRDLADRLRERSV</sequence>
<dbReference type="Gene3D" id="1.10.1200.10">
    <property type="entry name" value="ACP-like"/>
    <property type="match status" value="1"/>
</dbReference>
<dbReference type="PROSITE" id="PS50075">
    <property type="entry name" value="CARRIER"/>
    <property type="match status" value="1"/>
</dbReference>
<evidence type="ECO:0000256" key="1">
    <source>
        <dbReference type="ARBA" id="ARBA00022450"/>
    </source>
</evidence>
<comment type="caution">
    <text evidence="5">The sequence shown here is derived from an EMBL/GenBank/DDBJ whole genome shotgun (WGS) entry which is preliminary data.</text>
</comment>
<keyword evidence="1" id="KW-0596">Phosphopantetheine</keyword>
<dbReference type="SMART" id="SM00823">
    <property type="entry name" value="PKS_PP"/>
    <property type="match status" value="1"/>
</dbReference>
<accession>A0ABX3YAU9</accession>
<dbReference type="Gene3D" id="3.30.300.30">
    <property type="match status" value="1"/>
</dbReference>
<dbReference type="Pfam" id="PF00550">
    <property type="entry name" value="PP-binding"/>
    <property type="match status" value="1"/>
</dbReference>
<evidence type="ECO:0000313" key="6">
    <source>
        <dbReference type="Proteomes" id="UP000194266"/>
    </source>
</evidence>
<dbReference type="Pfam" id="PF13193">
    <property type="entry name" value="AMP-binding_C"/>
    <property type="match status" value="1"/>
</dbReference>
<dbReference type="InterPro" id="IPR020806">
    <property type="entry name" value="PKS_PP-bd"/>
</dbReference>
<dbReference type="PANTHER" id="PTHR45527">
    <property type="entry name" value="NONRIBOSOMAL PEPTIDE SYNTHETASE"/>
    <property type="match status" value="1"/>
</dbReference>
<feature type="region of interest" description="Disordered" evidence="3">
    <location>
        <begin position="123"/>
        <end position="166"/>
    </location>
</feature>
<dbReference type="InterPro" id="IPR042099">
    <property type="entry name" value="ANL_N_sf"/>
</dbReference>
<keyword evidence="6" id="KW-1185">Reference proteome</keyword>
<dbReference type="Gene3D" id="3.40.50.12780">
    <property type="entry name" value="N-terminal domain of ligase-like"/>
    <property type="match status" value="1"/>
</dbReference>
<dbReference type="InterPro" id="IPR045851">
    <property type="entry name" value="AMP-bd_C_sf"/>
</dbReference>
<dbReference type="InterPro" id="IPR000873">
    <property type="entry name" value="AMP-dep_synth/lig_dom"/>
</dbReference>
<dbReference type="EMBL" id="MRYD01000236">
    <property type="protein sequence ID" value="OSZ56970.1"/>
    <property type="molecule type" value="Genomic_DNA"/>
</dbReference>
<feature type="compositionally biased region" description="Basic and acidic residues" evidence="3">
    <location>
        <begin position="126"/>
        <end position="143"/>
    </location>
</feature>
<dbReference type="PANTHER" id="PTHR45527:SF1">
    <property type="entry name" value="FATTY ACID SYNTHASE"/>
    <property type="match status" value="1"/>
</dbReference>
<dbReference type="InterPro" id="IPR025110">
    <property type="entry name" value="AMP-bd_C"/>
</dbReference>
<dbReference type="SUPFAM" id="SSF47336">
    <property type="entry name" value="ACP-like"/>
    <property type="match status" value="1"/>
</dbReference>
<evidence type="ECO:0000259" key="4">
    <source>
        <dbReference type="PROSITE" id="PS50075"/>
    </source>
</evidence>
<feature type="domain" description="Carrier" evidence="4">
    <location>
        <begin position="519"/>
        <end position="594"/>
    </location>
</feature>
<evidence type="ECO:0000256" key="3">
    <source>
        <dbReference type="SAM" id="MobiDB-lite"/>
    </source>
</evidence>
<dbReference type="InterPro" id="IPR009081">
    <property type="entry name" value="PP-bd_ACP"/>
</dbReference>
<evidence type="ECO:0000313" key="5">
    <source>
        <dbReference type="EMBL" id="OSZ56970.1"/>
    </source>
</evidence>
<dbReference type="SUPFAM" id="SSF56801">
    <property type="entry name" value="Acetyl-CoA synthetase-like"/>
    <property type="match status" value="1"/>
</dbReference>
<dbReference type="InterPro" id="IPR036736">
    <property type="entry name" value="ACP-like_sf"/>
</dbReference>
<dbReference type="RefSeq" id="WP_086172379.1">
    <property type="nucleotide sequence ID" value="NZ_MRYD01000236.1"/>
</dbReference>
<organism evidence="5 6">
    <name type="scientific">Streptomyces pharetrae CZA14</name>
    <dbReference type="NCBI Taxonomy" id="1144883"/>
    <lineage>
        <taxon>Bacteria</taxon>
        <taxon>Bacillati</taxon>
        <taxon>Actinomycetota</taxon>
        <taxon>Actinomycetes</taxon>
        <taxon>Kitasatosporales</taxon>
        <taxon>Streptomycetaceae</taxon>
        <taxon>Streptomyces</taxon>
    </lineage>
</organism>
<dbReference type="Proteomes" id="UP000194266">
    <property type="component" value="Unassembled WGS sequence"/>
</dbReference>